<feature type="transmembrane region" description="Helical" evidence="5">
    <location>
        <begin position="173"/>
        <end position="200"/>
    </location>
</feature>
<evidence type="ECO:0000256" key="4">
    <source>
        <dbReference type="ARBA" id="ARBA00023136"/>
    </source>
</evidence>
<evidence type="ECO:0000256" key="5">
    <source>
        <dbReference type="SAM" id="Phobius"/>
    </source>
</evidence>
<sequence>MYDSDYTLTRMTRFWTYFGMWSCGLYFAINFLFELSNFLFYETAAKPKLYKKLISVSHFIKESFQQAAVAIALSVSMMFWILYFNSPSAVFRITDEWQPTYFEELYYTHFEHTLPLLFLIIDCVVFKQGNTRVKDVYYISKMTPFFAFGLYTSIVVYDYYYYDIKPYPFMDSWNAFGIAGFITSFVILIGTVLNPTAYLLRQNLNTFSKFLFSLF</sequence>
<evidence type="ECO:0000256" key="3">
    <source>
        <dbReference type="ARBA" id="ARBA00022989"/>
    </source>
</evidence>
<dbReference type="GO" id="GO:0012505">
    <property type="term" value="C:endomembrane system"/>
    <property type="evidence" value="ECO:0007669"/>
    <property type="project" value="UniProtKB-SubCell"/>
</dbReference>
<dbReference type="GeneID" id="14890208"/>
<dbReference type="RefSeq" id="XP_004258181.1">
    <property type="nucleotide sequence ID" value="XM_004258133.1"/>
</dbReference>
<feature type="transmembrane region" description="Helical" evidence="5">
    <location>
        <begin position="138"/>
        <end position="161"/>
    </location>
</feature>
<evidence type="ECO:0000313" key="6">
    <source>
        <dbReference type="EMBL" id="ELP91410.1"/>
    </source>
</evidence>
<dbReference type="AlphaFoldDB" id="A0A0A1U914"/>
<dbReference type="PANTHER" id="PTHR10989:SF16">
    <property type="entry name" value="AT02829P-RELATED"/>
    <property type="match status" value="1"/>
</dbReference>
<reference evidence="6 7" key="1">
    <citation type="submission" date="2012-10" db="EMBL/GenBank/DDBJ databases">
        <authorList>
            <person name="Zafar N."/>
            <person name="Inman J."/>
            <person name="Hall N."/>
            <person name="Lorenzi H."/>
            <person name="Caler E."/>
        </authorList>
    </citation>
    <scope>NUCLEOTIDE SEQUENCE [LARGE SCALE GENOMIC DNA]</scope>
    <source>
        <strain evidence="6 7">IP1</strain>
    </source>
</reference>
<dbReference type="VEuPathDB" id="AmoebaDB:EIN_155170"/>
<dbReference type="Pfam" id="PF04750">
    <property type="entry name" value="Far-17a_AIG1"/>
    <property type="match status" value="1"/>
</dbReference>
<dbReference type="GO" id="GO:0016020">
    <property type="term" value="C:membrane"/>
    <property type="evidence" value="ECO:0007669"/>
    <property type="project" value="InterPro"/>
</dbReference>
<evidence type="ECO:0000313" key="7">
    <source>
        <dbReference type="Proteomes" id="UP000014680"/>
    </source>
</evidence>
<name>A0A0A1U914_ENTIV</name>
<dbReference type="EMBL" id="KB206474">
    <property type="protein sequence ID" value="ELP91410.1"/>
    <property type="molecule type" value="Genomic_DNA"/>
</dbReference>
<feature type="transmembrane region" description="Helical" evidence="5">
    <location>
        <begin position="14"/>
        <end position="33"/>
    </location>
</feature>
<dbReference type="PANTHER" id="PTHR10989">
    <property type="entry name" value="ANDROGEN-INDUCED PROTEIN 1-RELATED"/>
    <property type="match status" value="1"/>
</dbReference>
<keyword evidence="3 5" id="KW-1133">Transmembrane helix</keyword>
<evidence type="ECO:0000256" key="1">
    <source>
        <dbReference type="ARBA" id="ARBA00004127"/>
    </source>
</evidence>
<dbReference type="KEGG" id="eiv:EIN_155170"/>
<feature type="transmembrane region" description="Helical" evidence="5">
    <location>
        <begin position="67"/>
        <end position="86"/>
    </location>
</feature>
<keyword evidence="7" id="KW-1185">Reference proteome</keyword>
<comment type="subcellular location">
    <subcellularLocation>
        <location evidence="1">Endomembrane system</location>
        <topology evidence="1">Multi-pass membrane protein</topology>
    </subcellularLocation>
</comment>
<gene>
    <name evidence="6" type="ORF">EIN_155170</name>
</gene>
<organism evidence="6 7">
    <name type="scientific">Entamoeba invadens IP1</name>
    <dbReference type="NCBI Taxonomy" id="370355"/>
    <lineage>
        <taxon>Eukaryota</taxon>
        <taxon>Amoebozoa</taxon>
        <taxon>Evosea</taxon>
        <taxon>Archamoebae</taxon>
        <taxon>Mastigamoebida</taxon>
        <taxon>Entamoebidae</taxon>
        <taxon>Entamoeba</taxon>
    </lineage>
</organism>
<keyword evidence="4 5" id="KW-0472">Membrane</keyword>
<accession>A0A0A1U914</accession>
<protein>
    <submittedName>
        <fullName evidence="6">Uncharacterized protein</fullName>
    </submittedName>
</protein>
<proteinExistence type="predicted"/>
<dbReference type="OrthoDB" id="28059at2759"/>
<dbReference type="Proteomes" id="UP000014680">
    <property type="component" value="Unassembled WGS sequence"/>
</dbReference>
<evidence type="ECO:0000256" key="2">
    <source>
        <dbReference type="ARBA" id="ARBA00022692"/>
    </source>
</evidence>
<keyword evidence="2 5" id="KW-0812">Transmembrane</keyword>
<dbReference type="OMA" id="EELYYTH"/>
<dbReference type="InterPro" id="IPR006838">
    <property type="entry name" value="ADTRP_AIG1"/>
</dbReference>